<evidence type="ECO:0000313" key="2">
    <source>
        <dbReference type="Proteomes" id="UP001596422"/>
    </source>
</evidence>
<sequence length="395" mass="43567">MSSAAAEAPRLGAADACVAQRDFAALKVDRQGLFWVEYNPADGCNRIVRHRHGRSQVLTPGGFSVRSRVHEYGGGAWCLADDRLVFVNDSDQQLWLQPLSPQAEEGGCPPLRLTATTDTRFGDLLYDPHRRRIIAVAERHGDDGVVNSLVAVSLGSGRVQCLARGHDFYSSPCLSPNGRSLAWLTWDHPDQPWTRNRLYCAPLDREGRCLAPRLLAGQGNGEALFQPGFDAAGVLHVVSDRSGWWNLYRLTPGGRWHNVCPLDAEFGVAQWQLGLSTWVAFGDGCYGCSLVENGEGRLRLIQPGSAAVAVAEDYRLFRSLCCDEHCLYSVAEAPDRTVSILAIERQSGEQTLIAGGTRPDHRVSLPQPFSCPVGDGERVHGFSTRRPRRRIRRRC</sequence>
<dbReference type="InterPro" id="IPR011042">
    <property type="entry name" value="6-blade_b-propeller_TolB-like"/>
</dbReference>
<dbReference type="PANTHER" id="PTHR43056">
    <property type="entry name" value="PEPTIDASE S9 PROLYL OLIGOPEPTIDASE"/>
    <property type="match status" value="1"/>
</dbReference>
<reference evidence="2" key="1">
    <citation type="journal article" date="2019" name="Int. J. Syst. Evol. Microbiol.">
        <title>The Global Catalogue of Microorganisms (GCM) 10K type strain sequencing project: providing services to taxonomists for standard genome sequencing and annotation.</title>
        <authorList>
            <consortium name="The Broad Institute Genomics Platform"/>
            <consortium name="The Broad Institute Genome Sequencing Center for Infectious Disease"/>
            <person name="Wu L."/>
            <person name="Ma J."/>
        </authorList>
    </citation>
    <scope>NUCLEOTIDE SEQUENCE [LARGE SCALE GENOMIC DNA]</scope>
    <source>
        <strain evidence="2">NBRC 111756</strain>
    </source>
</reference>
<dbReference type="PANTHER" id="PTHR43056:SF5">
    <property type="entry name" value="PEPTIDASE S9 PROLYL OLIGOPEPTIDASE CATALYTIC DOMAIN-CONTAINING PROTEIN"/>
    <property type="match status" value="1"/>
</dbReference>
<proteinExistence type="predicted"/>
<gene>
    <name evidence="1" type="ORF">ACFQDL_24360</name>
</gene>
<dbReference type="RefSeq" id="WP_379911278.1">
    <property type="nucleotide sequence ID" value="NZ_JBHSWE010000001.1"/>
</dbReference>
<accession>A0ABW2A653</accession>
<protein>
    <submittedName>
        <fullName evidence="1">Uncharacterized protein</fullName>
    </submittedName>
</protein>
<organism evidence="1 2">
    <name type="scientific">Marinobacterium aestuariivivens</name>
    <dbReference type="NCBI Taxonomy" id="1698799"/>
    <lineage>
        <taxon>Bacteria</taxon>
        <taxon>Pseudomonadati</taxon>
        <taxon>Pseudomonadota</taxon>
        <taxon>Gammaproteobacteria</taxon>
        <taxon>Oceanospirillales</taxon>
        <taxon>Oceanospirillaceae</taxon>
        <taxon>Marinobacterium</taxon>
    </lineage>
</organism>
<dbReference type="InterPro" id="IPR050585">
    <property type="entry name" value="Xaa-Pro_dipeptidyl-ppase/CocE"/>
</dbReference>
<dbReference type="Gene3D" id="2.120.10.30">
    <property type="entry name" value="TolB, C-terminal domain"/>
    <property type="match status" value="1"/>
</dbReference>
<dbReference type="SUPFAM" id="SSF69304">
    <property type="entry name" value="Tricorn protease N-terminal domain"/>
    <property type="match status" value="1"/>
</dbReference>
<dbReference type="EMBL" id="JBHSWE010000001">
    <property type="protein sequence ID" value="MFC6672865.1"/>
    <property type="molecule type" value="Genomic_DNA"/>
</dbReference>
<name>A0ABW2A653_9GAMM</name>
<comment type="caution">
    <text evidence="1">The sequence shown here is derived from an EMBL/GenBank/DDBJ whole genome shotgun (WGS) entry which is preliminary data.</text>
</comment>
<dbReference type="Proteomes" id="UP001596422">
    <property type="component" value="Unassembled WGS sequence"/>
</dbReference>
<evidence type="ECO:0000313" key="1">
    <source>
        <dbReference type="EMBL" id="MFC6672865.1"/>
    </source>
</evidence>
<keyword evidence="2" id="KW-1185">Reference proteome</keyword>